<evidence type="ECO:0000256" key="1">
    <source>
        <dbReference type="ARBA" id="ARBA00004167"/>
    </source>
</evidence>
<protein>
    <submittedName>
        <fullName evidence="4">Slipin family protein</fullName>
    </submittedName>
</protein>
<dbReference type="CDD" id="cd13438">
    <property type="entry name" value="SPFH_eoslipins_u2"/>
    <property type="match status" value="1"/>
</dbReference>
<dbReference type="PANTHER" id="PTHR10264">
    <property type="entry name" value="BAND 7 PROTEIN-RELATED"/>
    <property type="match status" value="1"/>
</dbReference>
<proteinExistence type="inferred from homology"/>
<dbReference type="EMBL" id="CP091511">
    <property type="protein sequence ID" value="UOO88799.1"/>
    <property type="molecule type" value="Genomic_DNA"/>
</dbReference>
<gene>
    <name evidence="4" type="ORF">LVJ82_15250</name>
</gene>
<evidence type="ECO:0000256" key="2">
    <source>
        <dbReference type="ARBA" id="ARBA00008164"/>
    </source>
</evidence>
<dbReference type="Gene3D" id="6.10.250.2090">
    <property type="match status" value="1"/>
</dbReference>
<dbReference type="InterPro" id="IPR001107">
    <property type="entry name" value="Band_7"/>
</dbReference>
<reference evidence="4 5" key="1">
    <citation type="journal article" date="2022" name="Res Sq">
        <title>Evolution of multicellular longitudinally dividing oral cavity symbionts (Neisseriaceae).</title>
        <authorList>
            <person name="Nyongesa S."/>
            <person name="Weber P."/>
            <person name="Bernet E."/>
            <person name="Pullido F."/>
            <person name="Nieckarz M."/>
            <person name="Delaby M."/>
            <person name="Nieves C."/>
            <person name="Viehboeck T."/>
            <person name="Krause N."/>
            <person name="Rivera-Millot A."/>
            <person name="Nakamura A."/>
            <person name="Vischer N."/>
            <person name="VanNieuwenhze M."/>
            <person name="Brun Y."/>
            <person name="Cava F."/>
            <person name="Bulgheresi S."/>
            <person name="Veyrier F."/>
        </authorList>
    </citation>
    <scope>NUCLEOTIDE SEQUENCE [LARGE SCALE GENOMIC DNA]</scope>
    <source>
        <strain evidence="4 5">SN4</strain>
    </source>
</reference>
<dbReference type="SUPFAM" id="SSF117892">
    <property type="entry name" value="Band 7/SPFH domain"/>
    <property type="match status" value="1"/>
</dbReference>
<dbReference type="InterPro" id="IPR043202">
    <property type="entry name" value="Band-7_stomatin-like"/>
</dbReference>
<accession>A0ABY4DZW8</accession>
<comment type="similarity">
    <text evidence="2">Belongs to the band 7/mec-2 family.</text>
</comment>
<evidence type="ECO:0000259" key="3">
    <source>
        <dbReference type="SMART" id="SM00244"/>
    </source>
</evidence>
<dbReference type="Proteomes" id="UP000832011">
    <property type="component" value="Chromosome"/>
</dbReference>
<dbReference type="RefSeq" id="WP_058357511.1">
    <property type="nucleotide sequence ID" value="NZ_CABKVG010000010.1"/>
</dbReference>
<feature type="domain" description="Band 7" evidence="3">
    <location>
        <begin position="290"/>
        <end position="445"/>
    </location>
</feature>
<dbReference type="Gene3D" id="3.30.479.30">
    <property type="entry name" value="Band 7 domain"/>
    <property type="match status" value="1"/>
</dbReference>
<evidence type="ECO:0000313" key="5">
    <source>
        <dbReference type="Proteomes" id="UP000832011"/>
    </source>
</evidence>
<dbReference type="InterPro" id="IPR036013">
    <property type="entry name" value="Band_7/SPFH_dom_sf"/>
</dbReference>
<dbReference type="Pfam" id="PF01145">
    <property type="entry name" value="Band_7"/>
    <property type="match status" value="1"/>
</dbReference>
<name>A0ABY4DZW8_9NEIS</name>
<keyword evidence="5" id="KW-1185">Reference proteome</keyword>
<sequence length="523" mass="59230">MFWQLKIKVSPSERVIVTDDNRLLTVLAAGEHRLSTLGKQLKTFKDSTENLQVSWSGLAQALRYQRDVCEQFWQVVDVPDGHIALVWHRYQPLQVLQGGQTHAFWRPEQGELHVHIVPKQQHWLDESLQQTLLLSAPLPKPLKAYTVNADERLLVLEQGSLVRILTRGQYVLNVDEATVKVLFALTQPRLYADTPQLQSWASASPDIVAAHFECLQAAADELLLCTYQQQLQHIIQPNTQAFFWRQAHEDMTVERLPLPADGRINEAVLAQLQAVNFQQRADFSAMVQTVMVPAKHQAVFNTDHQHEQILEAGSHYFWHLHQTQSWQVVDLRVQTVEVSGQELLSADKVTIRVNVVCNYHVTDSSAWAQLYAKASDYLYRELQFAVRAVVGSRSIDELLADKQAVDEALMAHVLQQNILGIAIDSMGMKDIILPGEIRQILTKVVEAEKSAQANNIRRREETAATRSLLNTARVMEENPTALRLKELETLEKVTEKIDKISVFGGLDGILNGLINIQTPNKNQ</sequence>
<organism evidence="4 5">
    <name type="scientific">Vitreoscilla massiliensis</name>
    <dbReference type="NCBI Taxonomy" id="1689272"/>
    <lineage>
        <taxon>Bacteria</taxon>
        <taxon>Pseudomonadati</taxon>
        <taxon>Pseudomonadota</taxon>
        <taxon>Betaproteobacteria</taxon>
        <taxon>Neisseriales</taxon>
        <taxon>Neisseriaceae</taxon>
        <taxon>Vitreoscilla</taxon>
    </lineage>
</organism>
<comment type="subcellular location">
    <subcellularLocation>
        <location evidence="1">Membrane</location>
        <topology evidence="1">Single-pass membrane protein</topology>
    </subcellularLocation>
</comment>
<dbReference type="SMART" id="SM00244">
    <property type="entry name" value="PHB"/>
    <property type="match status" value="1"/>
</dbReference>
<evidence type="ECO:0000313" key="4">
    <source>
        <dbReference type="EMBL" id="UOO88799.1"/>
    </source>
</evidence>
<dbReference type="PANTHER" id="PTHR10264:SF83">
    <property type="entry name" value="BLL5629 PROTEIN"/>
    <property type="match status" value="1"/>
</dbReference>